<feature type="domain" description="Peptidase M20 dimerisation" evidence="2">
    <location>
        <begin position="195"/>
        <end position="285"/>
    </location>
</feature>
<dbReference type="InterPro" id="IPR036264">
    <property type="entry name" value="Bact_exopeptidase_dim_dom"/>
</dbReference>
<keyword evidence="1" id="KW-0479">Metal-binding</keyword>
<dbReference type="Pfam" id="PF01546">
    <property type="entry name" value="Peptidase_M20"/>
    <property type="match status" value="1"/>
</dbReference>
<dbReference type="Gene3D" id="3.30.70.360">
    <property type="match status" value="1"/>
</dbReference>
<dbReference type="AlphaFoldDB" id="A0A268NT65"/>
<accession>A0A268NT65</accession>
<dbReference type="InterPro" id="IPR002933">
    <property type="entry name" value="Peptidase_M20"/>
</dbReference>
<feature type="binding site" evidence="1">
    <location>
        <position position="104"/>
    </location>
    <ligand>
        <name>Mn(2+)</name>
        <dbReference type="ChEBI" id="CHEBI:29035"/>
        <label>2</label>
    </ligand>
</feature>
<evidence type="ECO:0000256" key="1">
    <source>
        <dbReference type="PIRSR" id="PIRSR005962-1"/>
    </source>
</evidence>
<dbReference type="PIRSF" id="PIRSF005962">
    <property type="entry name" value="Pept_M20D_amidohydro"/>
    <property type="match status" value="1"/>
</dbReference>
<dbReference type="InterPro" id="IPR011650">
    <property type="entry name" value="Peptidase_M20_dimer"/>
</dbReference>
<evidence type="ECO:0000259" key="2">
    <source>
        <dbReference type="Pfam" id="PF07687"/>
    </source>
</evidence>
<dbReference type="PANTHER" id="PTHR11014:SF63">
    <property type="entry name" value="METALLOPEPTIDASE, PUTATIVE (AFU_ORTHOLOGUE AFUA_6G09600)-RELATED"/>
    <property type="match status" value="1"/>
</dbReference>
<protein>
    <submittedName>
        <fullName evidence="3">Peptidase M20</fullName>
    </submittedName>
</protein>
<feature type="binding site" evidence="1">
    <location>
        <position position="106"/>
    </location>
    <ligand>
        <name>Mn(2+)</name>
        <dbReference type="ChEBI" id="CHEBI:29035"/>
        <label>2</label>
    </ligand>
</feature>
<dbReference type="SUPFAM" id="SSF55031">
    <property type="entry name" value="Bacterial exopeptidase dimerisation domain"/>
    <property type="match status" value="1"/>
</dbReference>
<dbReference type="EMBL" id="NPCC01000055">
    <property type="protein sequence ID" value="PAE86697.1"/>
    <property type="molecule type" value="Genomic_DNA"/>
</dbReference>
<evidence type="ECO:0000313" key="4">
    <source>
        <dbReference type="Proteomes" id="UP000216207"/>
    </source>
</evidence>
<dbReference type="RefSeq" id="WP_095327443.1">
    <property type="nucleotide sequence ID" value="NZ_NPCC01000055.1"/>
</dbReference>
<feature type="binding site" evidence="1">
    <location>
        <position position="142"/>
    </location>
    <ligand>
        <name>Mn(2+)</name>
        <dbReference type="ChEBI" id="CHEBI:29035"/>
        <label>2</label>
    </ligand>
</feature>
<keyword evidence="1" id="KW-0464">Manganese</keyword>
<dbReference type="Pfam" id="PF07687">
    <property type="entry name" value="M20_dimer"/>
    <property type="match status" value="1"/>
</dbReference>
<feature type="binding site" evidence="1">
    <location>
        <position position="171"/>
    </location>
    <ligand>
        <name>Mn(2+)</name>
        <dbReference type="ChEBI" id="CHEBI:29035"/>
        <label>2</label>
    </ligand>
</feature>
<dbReference type="GO" id="GO:0046872">
    <property type="term" value="F:metal ion binding"/>
    <property type="evidence" value="ECO:0007669"/>
    <property type="project" value="UniProtKB-KW"/>
</dbReference>
<gene>
    <name evidence="3" type="ORF">CHH72_22100</name>
</gene>
<comment type="caution">
    <text evidence="3">The sequence shown here is derived from an EMBL/GenBank/DDBJ whole genome shotgun (WGS) entry which is preliminary data.</text>
</comment>
<dbReference type="GO" id="GO:0016787">
    <property type="term" value="F:hydrolase activity"/>
    <property type="evidence" value="ECO:0007669"/>
    <property type="project" value="InterPro"/>
</dbReference>
<comment type="cofactor">
    <cofactor evidence="1">
        <name>Mn(2+)</name>
        <dbReference type="ChEBI" id="CHEBI:29035"/>
    </cofactor>
    <text evidence="1">The Mn(2+) ion enhances activity.</text>
</comment>
<proteinExistence type="predicted"/>
<evidence type="ECO:0000313" key="3">
    <source>
        <dbReference type="EMBL" id="PAE86697.1"/>
    </source>
</evidence>
<dbReference type="Proteomes" id="UP000216207">
    <property type="component" value="Unassembled WGS sequence"/>
</dbReference>
<name>A0A268NT65_SHOCL</name>
<dbReference type="InterPro" id="IPR017439">
    <property type="entry name" value="Amidohydrolase"/>
</dbReference>
<dbReference type="PANTHER" id="PTHR11014">
    <property type="entry name" value="PEPTIDASE M20 FAMILY MEMBER"/>
    <property type="match status" value="1"/>
</dbReference>
<dbReference type="SUPFAM" id="SSF53187">
    <property type="entry name" value="Zn-dependent exopeptidases"/>
    <property type="match status" value="1"/>
</dbReference>
<dbReference type="NCBIfam" id="TIGR01891">
    <property type="entry name" value="amidohydrolases"/>
    <property type="match status" value="1"/>
</dbReference>
<feature type="binding site" evidence="1">
    <location>
        <position position="367"/>
    </location>
    <ligand>
        <name>Mn(2+)</name>
        <dbReference type="ChEBI" id="CHEBI:29035"/>
        <label>2</label>
    </ligand>
</feature>
<organism evidence="3 4">
    <name type="scientific">Shouchella clausii</name>
    <name type="common">Alkalihalobacillus clausii</name>
    <dbReference type="NCBI Taxonomy" id="79880"/>
    <lineage>
        <taxon>Bacteria</taxon>
        <taxon>Bacillati</taxon>
        <taxon>Bacillota</taxon>
        <taxon>Bacilli</taxon>
        <taxon>Bacillales</taxon>
        <taxon>Bacillaceae</taxon>
        <taxon>Shouchella</taxon>
    </lineage>
</organism>
<sequence length="397" mass="42646">MNVVGIRERAEQLQDQLMTWRRHLHKHPERSFQEKETAAFVAQVLRCLPGMVVTEQVGGYGVVAELAGKQGKTVVLRADMDALPIEEQLPHSFASIKQGTMHACGHDAHTAILLGAATILSERHQAGYLNGTVRFLFQPAEEKMDEAGKTGAIYMIEAGAMAGADIAFALHMCPWLRPNAIQVHSGASMASFDAFKGTITGSGGHGAYPHLGVDAIWLLSQVLPAIYGLTGRFASPLEPAVISIGQIHGGKANNVIPEIVEVEGTIRCYNDDVRKKLTEEVSNAFAVANVFGGEGACTVKRGEPALVNDSEAIALIKQAAHHLYPNDRIVTGPYGLGSEDFAHMAKTTKAAMFFLGCQPRHGEFDLHTPQFQIDEACLSKGAALMAGVCADALNKKE</sequence>
<dbReference type="Gene3D" id="3.40.630.10">
    <property type="entry name" value="Zn peptidases"/>
    <property type="match status" value="1"/>
</dbReference>
<reference evidence="3 4" key="1">
    <citation type="submission" date="2017-07" db="EMBL/GenBank/DDBJ databases">
        <title>Isolation and whole genome analysis of endospore-forming bacteria from heroin.</title>
        <authorList>
            <person name="Kalinowski J."/>
            <person name="Ahrens B."/>
            <person name="Al-Dilaimi A."/>
            <person name="Winkler A."/>
            <person name="Wibberg D."/>
            <person name="Schleenbecker U."/>
            <person name="Ruckert C."/>
            <person name="Wolfel R."/>
            <person name="Grass G."/>
        </authorList>
    </citation>
    <scope>NUCLEOTIDE SEQUENCE [LARGE SCALE GENOMIC DNA]</scope>
    <source>
        <strain evidence="3 4">7539</strain>
    </source>
</reference>